<accession>A0ABV1YA60</accession>
<dbReference type="Pfam" id="PF12146">
    <property type="entry name" value="Hydrolase_4"/>
    <property type="match status" value="1"/>
</dbReference>
<sequence>MGRRIVLAVLGLIAALPLIFLLGPRVPIDTAIRFDPSVIGDDPQAHVARTEAAIPGIRDGLEKEIVWANPMVHAKTPLSIVYIHGFSASKGEVRPLPDDVADQLDANLFYTRLTGHGQDGAAMTQGSVNAWINDYEEALAIGRAIGDKVVVIATSTGGSLAVWAATQPGASDGVAAIAFISPNFGVKASGAEMLTLPWGKQIAELVAGKERSFAPRNALHQRFWTTKYPIAATLPMQALTELAFGAPVEKATIPALFIFSDSDKVVRPDRTREIAGRWGAPHELVPVDDTGDPDNHVIAGDALSPSTTAFLAQRIAVWLEAEVKYAHCPNTKADRGIPPVAFFCRRLVSRPCKGSADARRSA</sequence>
<dbReference type="Proteomes" id="UP001464387">
    <property type="component" value="Unassembled WGS sequence"/>
</dbReference>
<dbReference type="InterPro" id="IPR029058">
    <property type="entry name" value="AB_hydrolase_fold"/>
</dbReference>
<name>A0ABV1YA60_9HYPH</name>
<comment type="caution">
    <text evidence="2">The sequence shown here is derived from an EMBL/GenBank/DDBJ whole genome shotgun (WGS) entry which is preliminary data.</text>
</comment>
<dbReference type="SUPFAM" id="SSF53474">
    <property type="entry name" value="alpha/beta-Hydrolases"/>
    <property type="match status" value="1"/>
</dbReference>
<keyword evidence="3" id="KW-1185">Reference proteome</keyword>
<proteinExistence type="predicted"/>
<evidence type="ECO:0000313" key="3">
    <source>
        <dbReference type="Proteomes" id="UP001464387"/>
    </source>
</evidence>
<dbReference type="Gene3D" id="3.40.50.1820">
    <property type="entry name" value="alpha/beta hydrolase"/>
    <property type="match status" value="1"/>
</dbReference>
<reference evidence="2 3" key="1">
    <citation type="journal article" date="2024" name="Proc. Natl. Acad. Sci. U.S.A.">
        <title>The evolutionary genomics of adaptation to stress in wild rhizobium bacteria.</title>
        <authorList>
            <person name="Kehlet-Delgado H."/>
            <person name="Montoya A.P."/>
            <person name="Jensen K.T."/>
            <person name="Wendlandt C.E."/>
            <person name="Dexheimer C."/>
            <person name="Roberts M."/>
            <person name="Torres Martinez L."/>
            <person name="Friesen M.L."/>
            <person name="Griffitts J.S."/>
            <person name="Porter S.S."/>
        </authorList>
    </citation>
    <scope>NUCLEOTIDE SEQUENCE [LARGE SCALE GENOMIC DNA]</scope>
    <source>
        <strain evidence="2 3">M0729</strain>
    </source>
</reference>
<dbReference type="InterPro" id="IPR022742">
    <property type="entry name" value="Hydrolase_4"/>
</dbReference>
<evidence type="ECO:0000313" key="2">
    <source>
        <dbReference type="EMBL" id="MER8931907.1"/>
    </source>
</evidence>
<protein>
    <submittedName>
        <fullName evidence="2">Lysophospholipase</fullName>
    </submittedName>
</protein>
<organism evidence="2 3">
    <name type="scientific">Mesorhizobium opportunistum</name>
    <dbReference type="NCBI Taxonomy" id="593909"/>
    <lineage>
        <taxon>Bacteria</taxon>
        <taxon>Pseudomonadati</taxon>
        <taxon>Pseudomonadota</taxon>
        <taxon>Alphaproteobacteria</taxon>
        <taxon>Hyphomicrobiales</taxon>
        <taxon>Phyllobacteriaceae</taxon>
        <taxon>Mesorhizobium</taxon>
    </lineage>
</organism>
<evidence type="ECO:0000259" key="1">
    <source>
        <dbReference type="Pfam" id="PF12146"/>
    </source>
</evidence>
<gene>
    <name evidence="2" type="ORF">NKI33_02860</name>
</gene>
<feature type="domain" description="Serine aminopeptidase S33" evidence="1">
    <location>
        <begin position="79"/>
        <end position="280"/>
    </location>
</feature>
<dbReference type="EMBL" id="JAMYPJ010000002">
    <property type="protein sequence ID" value="MER8931907.1"/>
    <property type="molecule type" value="Genomic_DNA"/>
</dbReference>
<dbReference type="RefSeq" id="WP_352656800.1">
    <property type="nucleotide sequence ID" value="NZ_JAMYPJ010000002.1"/>
</dbReference>